<accession>M3CD05</accession>
<proteinExistence type="predicted"/>
<dbReference type="OrthoDB" id="6105938at2759"/>
<protein>
    <recommendedName>
        <fullName evidence="6">C2H2-type domain-containing protein</fullName>
    </recommendedName>
</protein>
<evidence type="ECO:0000256" key="3">
    <source>
        <dbReference type="ARBA" id="ARBA00022833"/>
    </source>
</evidence>
<keyword evidence="2" id="KW-0863">Zinc-finger</keyword>
<dbReference type="Proteomes" id="UP000016931">
    <property type="component" value="Unassembled WGS sequence"/>
</dbReference>
<dbReference type="HOGENOM" id="CLU_075838_3_0_1"/>
<keyword evidence="1" id="KW-0479">Metal-binding</keyword>
<evidence type="ECO:0000256" key="2">
    <source>
        <dbReference type="ARBA" id="ARBA00022771"/>
    </source>
</evidence>
<name>M3CD05_SPHMS</name>
<dbReference type="Gene3D" id="3.30.160.60">
    <property type="entry name" value="Classic Zinc Finger"/>
    <property type="match status" value="1"/>
</dbReference>
<dbReference type="STRING" id="692275.M3CD05"/>
<evidence type="ECO:0000313" key="4">
    <source>
        <dbReference type="EMBL" id="EMF10297.1"/>
    </source>
</evidence>
<dbReference type="InterPro" id="IPR036236">
    <property type="entry name" value="Znf_C2H2_sf"/>
</dbReference>
<dbReference type="OMA" id="AMCYQWK"/>
<dbReference type="eggNOG" id="KOG1721">
    <property type="taxonomic scope" value="Eukaryota"/>
</dbReference>
<dbReference type="GO" id="GO:0008270">
    <property type="term" value="F:zinc ion binding"/>
    <property type="evidence" value="ECO:0007669"/>
    <property type="project" value="UniProtKB-KW"/>
</dbReference>
<feature type="non-terminal residue" evidence="4">
    <location>
        <position position="1"/>
    </location>
</feature>
<dbReference type="RefSeq" id="XP_016758418.1">
    <property type="nucleotide sequence ID" value="XM_016909173.1"/>
</dbReference>
<keyword evidence="3" id="KW-0862">Zinc</keyword>
<keyword evidence="5" id="KW-1185">Reference proteome</keyword>
<dbReference type="AlphaFoldDB" id="M3CD05"/>
<dbReference type="EMBL" id="KB456268">
    <property type="protein sequence ID" value="EMF10297.1"/>
    <property type="molecule type" value="Genomic_DNA"/>
</dbReference>
<evidence type="ECO:0000256" key="1">
    <source>
        <dbReference type="ARBA" id="ARBA00022723"/>
    </source>
</evidence>
<reference evidence="4 5" key="1">
    <citation type="journal article" date="2012" name="PLoS Pathog.">
        <title>Diverse lifestyles and strategies of plant pathogenesis encoded in the genomes of eighteen Dothideomycetes fungi.</title>
        <authorList>
            <person name="Ohm R.A."/>
            <person name="Feau N."/>
            <person name="Henrissat B."/>
            <person name="Schoch C.L."/>
            <person name="Horwitz B.A."/>
            <person name="Barry K.W."/>
            <person name="Condon B.J."/>
            <person name="Copeland A.C."/>
            <person name="Dhillon B."/>
            <person name="Glaser F."/>
            <person name="Hesse C.N."/>
            <person name="Kosti I."/>
            <person name="LaButti K."/>
            <person name="Lindquist E.A."/>
            <person name="Lucas S."/>
            <person name="Salamov A.A."/>
            <person name="Bradshaw R.E."/>
            <person name="Ciuffetti L."/>
            <person name="Hamelin R.C."/>
            <person name="Kema G.H.J."/>
            <person name="Lawrence C."/>
            <person name="Scott J.A."/>
            <person name="Spatafora J.W."/>
            <person name="Turgeon B.G."/>
            <person name="de Wit P.J.G.M."/>
            <person name="Zhong S."/>
            <person name="Goodwin S.B."/>
            <person name="Grigoriev I.V."/>
        </authorList>
    </citation>
    <scope>NUCLEOTIDE SEQUENCE [LARGE SCALE GENOMIC DNA]</scope>
    <source>
        <strain evidence="4 5">SO2202</strain>
    </source>
</reference>
<evidence type="ECO:0008006" key="6">
    <source>
        <dbReference type="Google" id="ProtNLM"/>
    </source>
</evidence>
<dbReference type="SUPFAM" id="SSF57667">
    <property type="entry name" value="beta-beta-alpha zinc fingers"/>
    <property type="match status" value="1"/>
</dbReference>
<gene>
    <name evidence="4" type="ORF">SEPMUDRAFT_50688</name>
</gene>
<dbReference type="FunFam" id="3.30.160.60:FF:000446">
    <property type="entry name" value="Zinc finger protein"/>
    <property type="match status" value="1"/>
</dbReference>
<dbReference type="GeneID" id="27906310"/>
<sequence>LPRLINCLCCQRAFTTFPGMIIHLESGTCQSGEDVDSINLLAAHCFQWKKYMHKGCRESFIARDKTYIEWTGAKPFKCPTCDHQFALLSSLLQHVWSSACAQGKRGGAIGKLIRWLSKRTYRYRTGW</sequence>
<evidence type="ECO:0000313" key="5">
    <source>
        <dbReference type="Proteomes" id="UP000016931"/>
    </source>
</evidence>
<organism evidence="4 5">
    <name type="scientific">Sphaerulina musiva (strain SO2202)</name>
    <name type="common">Poplar stem canker fungus</name>
    <name type="synonym">Septoria musiva</name>
    <dbReference type="NCBI Taxonomy" id="692275"/>
    <lineage>
        <taxon>Eukaryota</taxon>
        <taxon>Fungi</taxon>
        <taxon>Dikarya</taxon>
        <taxon>Ascomycota</taxon>
        <taxon>Pezizomycotina</taxon>
        <taxon>Dothideomycetes</taxon>
        <taxon>Dothideomycetidae</taxon>
        <taxon>Mycosphaerellales</taxon>
        <taxon>Mycosphaerellaceae</taxon>
        <taxon>Sphaerulina</taxon>
    </lineage>
</organism>